<sequence length="170" mass="19317">MFFTRYCLGAAVGLFFSAVTARAQLITDPTQATAARDTLFQQADMLRERVQQTTPKFTVSRKGLAQQRHVVKGRTGELTSNVASTTPLSVAAKSSKWRHRTIHWYNGTTEERFKLKQAGRTVLREKRINGVVTWLQLQPLLYKKSHSGSYLREGYLVLDGKFYLLPKVPQ</sequence>
<accession>A0ABR7MML2</accession>
<organism evidence="2 3">
    <name type="scientific">Hymenobacter citatus</name>
    <dbReference type="NCBI Taxonomy" id="2763506"/>
    <lineage>
        <taxon>Bacteria</taxon>
        <taxon>Pseudomonadati</taxon>
        <taxon>Bacteroidota</taxon>
        <taxon>Cytophagia</taxon>
        <taxon>Cytophagales</taxon>
        <taxon>Hymenobacteraceae</taxon>
        <taxon>Hymenobacter</taxon>
    </lineage>
</organism>
<gene>
    <name evidence="2" type="ORF">H8B15_15415</name>
</gene>
<protein>
    <submittedName>
        <fullName evidence="2">Uncharacterized protein</fullName>
    </submittedName>
</protein>
<dbReference type="RefSeq" id="WP_187320569.1">
    <property type="nucleotide sequence ID" value="NZ_JACSCY010000013.1"/>
</dbReference>
<evidence type="ECO:0000313" key="3">
    <source>
        <dbReference type="Proteomes" id="UP000622017"/>
    </source>
</evidence>
<keyword evidence="3" id="KW-1185">Reference proteome</keyword>
<evidence type="ECO:0000313" key="2">
    <source>
        <dbReference type="EMBL" id="MBC6612317.1"/>
    </source>
</evidence>
<reference evidence="2 3" key="1">
    <citation type="submission" date="2020-08" db="EMBL/GenBank/DDBJ databases">
        <title>Hymenobacter sp.</title>
        <authorList>
            <person name="Kim M.K."/>
        </authorList>
    </citation>
    <scope>NUCLEOTIDE SEQUENCE [LARGE SCALE GENOMIC DNA]</scope>
    <source>
        <strain evidence="2 3">BT507</strain>
    </source>
</reference>
<comment type="caution">
    <text evidence="2">The sequence shown here is derived from an EMBL/GenBank/DDBJ whole genome shotgun (WGS) entry which is preliminary data.</text>
</comment>
<feature type="chain" id="PRO_5047327167" evidence="1">
    <location>
        <begin position="24"/>
        <end position="170"/>
    </location>
</feature>
<dbReference type="EMBL" id="JACSCY010000013">
    <property type="protein sequence ID" value="MBC6612317.1"/>
    <property type="molecule type" value="Genomic_DNA"/>
</dbReference>
<proteinExistence type="predicted"/>
<dbReference type="Proteomes" id="UP000622017">
    <property type="component" value="Unassembled WGS sequence"/>
</dbReference>
<name>A0ABR7MML2_9BACT</name>
<feature type="signal peptide" evidence="1">
    <location>
        <begin position="1"/>
        <end position="23"/>
    </location>
</feature>
<evidence type="ECO:0000256" key="1">
    <source>
        <dbReference type="SAM" id="SignalP"/>
    </source>
</evidence>
<keyword evidence="1" id="KW-0732">Signal</keyword>